<protein>
    <submittedName>
        <fullName evidence="1">Uncharacterized protein</fullName>
    </submittedName>
</protein>
<name>A0A813EC43_POLGL</name>
<accession>A0A813EC43</accession>
<sequence>LAQLQAESEQLRQRIIVAGGFGAEVAKWEKPAFAQRAKTVLARAGIAPI</sequence>
<gene>
    <name evidence="1" type="ORF">PGLA1383_LOCUS14680</name>
</gene>
<dbReference type="Proteomes" id="UP000654075">
    <property type="component" value="Unassembled WGS sequence"/>
</dbReference>
<keyword evidence="2" id="KW-1185">Reference proteome</keyword>
<feature type="non-terminal residue" evidence="1">
    <location>
        <position position="49"/>
    </location>
</feature>
<proteinExistence type="predicted"/>
<dbReference type="AlphaFoldDB" id="A0A813EC43"/>
<organism evidence="1 2">
    <name type="scientific">Polarella glacialis</name>
    <name type="common">Dinoflagellate</name>
    <dbReference type="NCBI Taxonomy" id="89957"/>
    <lineage>
        <taxon>Eukaryota</taxon>
        <taxon>Sar</taxon>
        <taxon>Alveolata</taxon>
        <taxon>Dinophyceae</taxon>
        <taxon>Suessiales</taxon>
        <taxon>Suessiaceae</taxon>
        <taxon>Polarella</taxon>
    </lineage>
</organism>
<dbReference type="EMBL" id="CAJNNV010008421">
    <property type="protein sequence ID" value="CAE8596209.1"/>
    <property type="molecule type" value="Genomic_DNA"/>
</dbReference>
<comment type="caution">
    <text evidence="1">The sequence shown here is derived from an EMBL/GenBank/DDBJ whole genome shotgun (WGS) entry which is preliminary data.</text>
</comment>
<evidence type="ECO:0000313" key="1">
    <source>
        <dbReference type="EMBL" id="CAE8596209.1"/>
    </source>
</evidence>
<reference evidence="1" key="1">
    <citation type="submission" date="2021-02" db="EMBL/GenBank/DDBJ databases">
        <authorList>
            <person name="Dougan E. K."/>
            <person name="Rhodes N."/>
            <person name="Thang M."/>
            <person name="Chan C."/>
        </authorList>
    </citation>
    <scope>NUCLEOTIDE SEQUENCE</scope>
</reference>
<evidence type="ECO:0000313" key="2">
    <source>
        <dbReference type="Proteomes" id="UP000654075"/>
    </source>
</evidence>